<protein>
    <recommendedName>
        <fullName evidence="1">DUF5723 domain-containing protein</fullName>
    </recommendedName>
</protein>
<dbReference type="InterPro" id="IPR043781">
    <property type="entry name" value="DUF5723"/>
</dbReference>
<evidence type="ECO:0000259" key="1">
    <source>
        <dbReference type="Pfam" id="PF18990"/>
    </source>
</evidence>
<dbReference type="RefSeq" id="WP_150900324.1">
    <property type="nucleotide sequence ID" value="NZ_WAAU01000024.1"/>
</dbReference>
<dbReference type="Pfam" id="PF18990">
    <property type="entry name" value="DUF5723"/>
    <property type="match status" value="1"/>
</dbReference>
<dbReference type="EMBL" id="WAAU01000024">
    <property type="protein sequence ID" value="KAB1155214.1"/>
    <property type="molecule type" value="Genomic_DNA"/>
</dbReference>
<gene>
    <name evidence="2" type="ORF">F7018_12105</name>
</gene>
<organism evidence="2 3">
    <name type="scientific">Tenacibaculum aiptasiae</name>
    <dbReference type="NCBI Taxonomy" id="426481"/>
    <lineage>
        <taxon>Bacteria</taxon>
        <taxon>Pseudomonadati</taxon>
        <taxon>Bacteroidota</taxon>
        <taxon>Flavobacteriia</taxon>
        <taxon>Flavobacteriales</taxon>
        <taxon>Flavobacteriaceae</taxon>
        <taxon>Tenacibaculum</taxon>
    </lineage>
</organism>
<dbReference type="Proteomes" id="UP000467305">
    <property type="component" value="Unassembled WGS sequence"/>
</dbReference>
<sequence length="455" mass="51115">MRNFFKLIVLLVCGVLSVNSQNRPLLYDFDEIPQTMLLNPSVRPGYKAHIGIPLLSGIHFNAGLSEITVADLFRNDNVDFNIKVRNAIDRVSVGDYVSFNHQIEVLSGSYRLNDKDFLSAGFYTEIDFFANYPKDVIDLINDGNAANLNRTFLVSQVNVKADALSVLHVGLSRKINSQFTLGGRFKIYSGIANVTSTNNTGSFTTRLGQNNIYTHTINNLNFNGYSSGLYYENDITASDIVGKAFFSNLGLGIDIGFSYQLDQQTKITASLLDIGFVSYSSDIRNVTAKGDYTFSGIEFLYDSTNTNYWENLKDDFKQQVPSEENEEAYSVMRPIKFNASYKYGWGRSRNEENCSDMSYKEYYNNSIGAQLFSVFRPTGPKFALTGFYERKLSGKINTKFTYTIDDFSYTNIGLGLSSKIGKFHVYGLVDNIFGLADLVDTNTASFQFGMNIIFK</sequence>
<evidence type="ECO:0000313" key="2">
    <source>
        <dbReference type="EMBL" id="KAB1155214.1"/>
    </source>
</evidence>
<reference evidence="2 3" key="1">
    <citation type="submission" date="2019-09" db="EMBL/GenBank/DDBJ databases">
        <authorList>
            <person name="Cao W.R."/>
        </authorList>
    </citation>
    <scope>NUCLEOTIDE SEQUENCE [LARGE SCALE GENOMIC DNA]</scope>
    <source>
        <strain evidence="3">a4</strain>
    </source>
</reference>
<feature type="domain" description="DUF5723" evidence="1">
    <location>
        <begin position="40"/>
        <end position="430"/>
    </location>
</feature>
<evidence type="ECO:0000313" key="3">
    <source>
        <dbReference type="Proteomes" id="UP000467305"/>
    </source>
</evidence>
<accession>A0A7J5ACB5</accession>
<name>A0A7J5ACB5_9FLAO</name>
<proteinExistence type="predicted"/>
<dbReference type="OrthoDB" id="975426at2"/>
<keyword evidence="3" id="KW-1185">Reference proteome</keyword>
<comment type="caution">
    <text evidence="2">The sequence shown here is derived from an EMBL/GenBank/DDBJ whole genome shotgun (WGS) entry which is preliminary data.</text>
</comment>
<dbReference type="AlphaFoldDB" id="A0A7J5ACB5"/>